<dbReference type="InterPro" id="IPR011043">
    <property type="entry name" value="Gal_Oxase/kelch_b-propeller"/>
</dbReference>
<dbReference type="PANTHER" id="PTHR46228">
    <property type="entry name" value="KELCH DOMAIN-CONTAINING PROTEIN"/>
    <property type="match status" value="1"/>
</dbReference>
<protein>
    <submittedName>
        <fullName evidence="3">Uncharacterized protein</fullName>
    </submittedName>
</protein>
<dbReference type="Gene3D" id="2.120.10.80">
    <property type="entry name" value="Kelch-type beta propeller"/>
    <property type="match status" value="1"/>
</dbReference>
<comment type="caution">
    <text evidence="3">The sequence shown here is derived from an EMBL/GenBank/DDBJ whole genome shotgun (WGS) entry which is preliminary data.</text>
</comment>
<dbReference type="EMBL" id="NIVC01002717">
    <property type="protein sequence ID" value="PAA55720.1"/>
    <property type="molecule type" value="Genomic_DNA"/>
</dbReference>
<organism evidence="3 4">
    <name type="scientific">Macrostomum lignano</name>
    <dbReference type="NCBI Taxonomy" id="282301"/>
    <lineage>
        <taxon>Eukaryota</taxon>
        <taxon>Metazoa</taxon>
        <taxon>Spiralia</taxon>
        <taxon>Lophotrochozoa</taxon>
        <taxon>Platyhelminthes</taxon>
        <taxon>Rhabditophora</taxon>
        <taxon>Macrostomorpha</taxon>
        <taxon>Macrostomida</taxon>
        <taxon>Macrostomidae</taxon>
        <taxon>Macrostomum</taxon>
    </lineage>
</organism>
<keyword evidence="2" id="KW-0677">Repeat</keyword>
<dbReference type="Proteomes" id="UP000215902">
    <property type="component" value="Unassembled WGS sequence"/>
</dbReference>
<evidence type="ECO:0000313" key="4">
    <source>
        <dbReference type="Proteomes" id="UP000215902"/>
    </source>
</evidence>
<dbReference type="STRING" id="282301.A0A267E2E7"/>
<keyword evidence="1" id="KW-0880">Kelch repeat</keyword>
<proteinExistence type="predicted"/>
<dbReference type="Pfam" id="PF24681">
    <property type="entry name" value="Kelch_KLHDC2_KLHL20_DRC7"/>
    <property type="match status" value="1"/>
</dbReference>
<keyword evidence="4" id="KW-1185">Reference proteome</keyword>
<sequence length="149" mass="16997">MIRVGSRALLFGGRVLDRRTNDLFCLCLESLQWTRLQPQGSLPEPRSWTTFVQVGPSHVFCFGGYPWADPPAELRPFNNCFLYDLVGNRFQKLKVTTFQFVCWVTSGEVRGQLCSGSIQVIIGYVRFRKLIQVARYVCIQRSVLVGVCN</sequence>
<evidence type="ECO:0000256" key="2">
    <source>
        <dbReference type="ARBA" id="ARBA00022737"/>
    </source>
</evidence>
<evidence type="ECO:0000256" key="1">
    <source>
        <dbReference type="ARBA" id="ARBA00022441"/>
    </source>
</evidence>
<reference evidence="3 4" key="1">
    <citation type="submission" date="2017-06" db="EMBL/GenBank/DDBJ databases">
        <title>A platform for efficient transgenesis in Macrostomum lignano, a flatworm model organism for stem cell research.</title>
        <authorList>
            <person name="Berezikov E."/>
        </authorList>
    </citation>
    <scope>NUCLEOTIDE SEQUENCE [LARGE SCALE GENOMIC DNA]</scope>
    <source>
        <strain evidence="3">DV1</strain>
        <tissue evidence="3">Whole organism</tissue>
    </source>
</reference>
<dbReference type="InterPro" id="IPR015915">
    <property type="entry name" value="Kelch-typ_b-propeller"/>
</dbReference>
<dbReference type="PANTHER" id="PTHR46228:SF2">
    <property type="entry name" value="KELCH REPEAT PROTEIN (AFU_ORTHOLOGUE AFUA_4G14350)"/>
    <property type="match status" value="1"/>
</dbReference>
<dbReference type="SUPFAM" id="SSF50965">
    <property type="entry name" value="Galactose oxidase, central domain"/>
    <property type="match status" value="1"/>
</dbReference>
<accession>A0A267E2E7</accession>
<name>A0A267E2E7_9PLAT</name>
<evidence type="ECO:0000313" key="3">
    <source>
        <dbReference type="EMBL" id="PAA55720.1"/>
    </source>
</evidence>
<dbReference type="OrthoDB" id="432528at2759"/>
<dbReference type="AlphaFoldDB" id="A0A267E2E7"/>
<gene>
    <name evidence="3" type="ORF">BOX15_Mlig015328g2</name>
</gene>